<accession>A0A1Y6B8D0</accession>
<dbReference type="EMBL" id="FXAG01000002">
    <property type="protein sequence ID" value="SME98228.1"/>
    <property type="molecule type" value="Genomic_DNA"/>
</dbReference>
<protein>
    <recommendedName>
        <fullName evidence="3">Nucleoside 2-deoxyribosyltransferase</fullName>
    </recommendedName>
</protein>
<dbReference type="Proteomes" id="UP000192920">
    <property type="component" value="Unassembled WGS sequence"/>
</dbReference>
<keyword evidence="2" id="KW-1185">Reference proteome</keyword>
<proteinExistence type="predicted"/>
<name>A0A1Y6B8D0_9NEIS</name>
<sequence>MAVEEKDTKSCFVVTPIGADNSPTRRAADGLISAVIKPTLKEMGFEAHVAHEIATPGSITRQVIEHILYDELVVANLTELNPNVMYELAVRHCVGLPIVVLAESGTKLPFDISDERTVFFHNDMHGAVDLKPRLRAAIDSALSESEPDNPVYRVAQTKVMREVTQADDAQSFLLKKLDYIESSVNELRHRSQLREEPRQLPFRYTVYAGGEKESIRELLKLIRTLPGIERVVILGMSTEVRLRDEVSSITHRFRIESMEPISMQEVEFMASHCNVQIEKVRDHSSL</sequence>
<dbReference type="AlphaFoldDB" id="A0A1Y6B8D0"/>
<evidence type="ECO:0008006" key="3">
    <source>
        <dbReference type="Google" id="ProtNLM"/>
    </source>
</evidence>
<dbReference type="Gene3D" id="3.40.50.450">
    <property type="match status" value="1"/>
</dbReference>
<evidence type="ECO:0000313" key="1">
    <source>
        <dbReference type="EMBL" id="SME98228.1"/>
    </source>
</evidence>
<organism evidence="1 2">
    <name type="scientific">Pseudogulbenkiania subflava DSM 22618</name>
    <dbReference type="NCBI Taxonomy" id="1123014"/>
    <lineage>
        <taxon>Bacteria</taxon>
        <taxon>Pseudomonadati</taxon>
        <taxon>Pseudomonadota</taxon>
        <taxon>Betaproteobacteria</taxon>
        <taxon>Neisseriales</taxon>
        <taxon>Chromobacteriaceae</taxon>
        <taxon>Pseudogulbenkiania</taxon>
    </lineage>
</organism>
<evidence type="ECO:0000313" key="2">
    <source>
        <dbReference type="Proteomes" id="UP000192920"/>
    </source>
</evidence>
<dbReference type="RefSeq" id="WP_200810866.1">
    <property type="nucleotide sequence ID" value="NZ_FXAG01000002.1"/>
</dbReference>
<gene>
    <name evidence="1" type="ORF">SAMN02745746_00497</name>
</gene>
<reference evidence="2" key="1">
    <citation type="submission" date="2017-04" db="EMBL/GenBank/DDBJ databases">
        <authorList>
            <person name="Varghese N."/>
            <person name="Submissions S."/>
        </authorList>
    </citation>
    <scope>NUCLEOTIDE SEQUENCE [LARGE SCALE GENOMIC DNA]</scope>
    <source>
        <strain evidence="2">DSM 22618</strain>
    </source>
</reference>